<sequence>MRTGGMSGLHRKGETNGAGGSPQRDPPAPFIPVSYPAPPARNATQASLIRSA</sequence>
<proteinExistence type="predicted"/>
<evidence type="ECO:0000313" key="3">
    <source>
        <dbReference type="Proteomes" id="UP000293781"/>
    </source>
</evidence>
<keyword evidence="3" id="KW-1185">Reference proteome</keyword>
<feature type="region of interest" description="Disordered" evidence="1">
    <location>
        <begin position="1"/>
        <end position="52"/>
    </location>
</feature>
<protein>
    <submittedName>
        <fullName evidence="2">Uncharacterized protein</fullName>
    </submittedName>
</protein>
<feature type="compositionally biased region" description="Polar residues" evidence="1">
    <location>
        <begin position="42"/>
        <end position="52"/>
    </location>
</feature>
<gene>
    <name evidence="2" type="ORF">EV382_5573</name>
</gene>
<comment type="caution">
    <text evidence="2">The sequence shown here is derived from an EMBL/GenBank/DDBJ whole genome shotgun (WGS) entry which is preliminary data.</text>
</comment>
<organism evidence="2 3">
    <name type="scientific">Micromonospora violae</name>
    <dbReference type="NCBI Taxonomy" id="1278207"/>
    <lineage>
        <taxon>Bacteria</taxon>
        <taxon>Bacillati</taxon>
        <taxon>Actinomycetota</taxon>
        <taxon>Actinomycetes</taxon>
        <taxon>Micromonosporales</taxon>
        <taxon>Micromonosporaceae</taxon>
        <taxon>Micromonospora</taxon>
    </lineage>
</organism>
<reference evidence="2 3" key="1">
    <citation type="submission" date="2019-02" db="EMBL/GenBank/DDBJ databases">
        <title>Sequencing the genomes of 1000 actinobacteria strains.</title>
        <authorList>
            <person name="Klenk H.-P."/>
        </authorList>
    </citation>
    <scope>NUCLEOTIDE SEQUENCE [LARGE SCALE GENOMIC DNA]</scope>
    <source>
        <strain evidence="2 3">DSM 45888</strain>
    </source>
</reference>
<feature type="compositionally biased region" description="Pro residues" evidence="1">
    <location>
        <begin position="24"/>
        <end position="39"/>
    </location>
</feature>
<name>A0A4Q7UL10_9ACTN</name>
<dbReference type="EMBL" id="SHKK01000001">
    <property type="protein sequence ID" value="RZT82267.1"/>
    <property type="molecule type" value="Genomic_DNA"/>
</dbReference>
<evidence type="ECO:0000256" key="1">
    <source>
        <dbReference type="SAM" id="MobiDB-lite"/>
    </source>
</evidence>
<dbReference type="AlphaFoldDB" id="A0A4Q7UL10"/>
<dbReference type="Proteomes" id="UP000293781">
    <property type="component" value="Unassembled WGS sequence"/>
</dbReference>
<accession>A0A4Q7UL10</accession>
<evidence type="ECO:0000313" key="2">
    <source>
        <dbReference type="EMBL" id="RZT82267.1"/>
    </source>
</evidence>